<dbReference type="CDD" id="cd03519">
    <property type="entry name" value="Link_domain_HAPLN_module_2"/>
    <property type="match status" value="1"/>
</dbReference>
<dbReference type="GO" id="GO:0002052">
    <property type="term" value="P:positive regulation of neuroblast proliferation"/>
    <property type="evidence" value="ECO:0007669"/>
    <property type="project" value="TreeGrafter"/>
</dbReference>
<dbReference type="InterPro" id="IPR016186">
    <property type="entry name" value="C-type_lectin-like/link_sf"/>
</dbReference>
<comment type="caution">
    <text evidence="9">Lacks conserved residue(s) required for the propagation of feature annotation.</text>
</comment>
<dbReference type="InterPro" id="IPR036179">
    <property type="entry name" value="Ig-like_dom_sf"/>
</dbReference>
<dbReference type="GO" id="GO:0007155">
    <property type="term" value="P:cell adhesion"/>
    <property type="evidence" value="ECO:0007669"/>
    <property type="project" value="InterPro"/>
</dbReference>
<dbReference type="InterPro" id="IPR050691">
    <property type="entry name" value="Hyaluronan_bind_Proteoglycan"/>
</dbReference>
<keyword evidence="2" id="KW-0964">Secreted</keyword>
<evidence type="ECO:0000256" key="1">
    <source>
        <dbReference type="ARBA" id="ARBA00004498"/>
    </source>
</evidence>
<feature type="disulfide bond" evidence="9">
    <location>
        <begin position="187"/>
        <end position="208"/>
    </location>
</feature>
<dbReference type="Pfam" id="PF07686">
    <property type="entry name" value="V-set"/>
    <property type="match status" value="1"/>
</dbReference>
<dbReference type="PANTHER" id="PTHR22804">
    <property type="entry name" value="AGGRECAN/VERSICAN PROTEOGLYCAN"/>
    <property type="match status" value="1"/>
</dbReference>
<dbReference type="AlphaFoldDB" id="A0AA88MFQ3"/>
<keyword evidence="14" id="KW-1185">Reference proteome</keyword>
<dbReference type="InterPro" id="IPR013106">
    <property type="entry name" value="Ig_V-set"/>
</dbReference>
<dbReference type="InterPro" id="IPR003599">
    <property type="entry name" value="Ig_sub"/>
</dbReference>
<feature type="domain" description="Link" evidence="12">
    <location>
        <begin position="141"/>
        <end position="236"/>
    </location>
</feature>
<dbReference type="SUPFAM" id="SSF48726">
    <property type="entry name" value="Immunoglobulin"/>
    <property type="match status" value="1"/>
</dbReference>
<dbReference type="SUPFAM" id="SSF56436">
    <property type="entry name" value="C-type lectin-like"/>
    <property type="match status" value="2"/>
</dbReference>
<dbReference type="FunFam" id="3.10.100.10:FF:000001">
    <property type="entry name" value="Hyaluronan proteoglycan link protein 1"/>
    <property type="match status" value="1"/>
</dbReference>
<dbReference type="Gene3D" id="3.10.100.10">
    <property type="entry name" value="Mannose-Binding Protein A, subunit A"/>
    <property type="match status" value="2"/>
</dbReference>
<comment type="similarity">
    <text evidence="8">Belongs to the HAPLN family.</text>
</comment>
<keyword evidence="10" id="KW-0732">Signal</keyword>
<feature type="chain" id="PRO_5041634728" description="Hyaluronan and proteoglycan link protein 1" evidence="10">
    <location>
        <begin position="20"/>
        <end position="340"/>
    </location>
</feature>
<dbReference type="InterPro" id="IPR016187">
    <property type="entry name" value="CTDL_fold"/>
</dbReference>
<dbReference type="Pfam" id="PF00193">
    <property type="entry name" value="Xlink"/>
    <property type="match status" value="2"/>
</dbReference>
<dbReference type="InterPro" id="IPR003598">
    <property type="entry name" value="Ig_sub2"/>
</dbReference>
<evidence type="ECO:0000256" key="4">
    <source>
        <dbReference type="ARBA" id="ARBA00022737"/>
    </source>
</evidence>
<dbReference type="SMART" id="SM00408">
    <property type="entry name" value="IGc2"/>
    <property type="match status" value="1"/>
</dbReference>
<evidence type="ECO:0000256" key="5">
    <source>
        <dbReference type="ARBA" id="ARBA00023157"/>
    </source>
</evidence>
<gene>
    <name evidence="13" type="ORF">Q5P01_014597</name>
</gene>
<dbReference type="GO" id="GO:0045202">
    <property type="term" value="C:synapse"/>
    <property type="evidence" value="ECO:0007669"/>
    <property type="project" value="TreeGrafter"/>
</dbReference>
<keyword evidence="6" id="KW-0373">Hyaluronic acid</keyword>
<name>A0AA88MFQ3_CHASR</name>
<organism evidence="13 14">
    <name type="scientific">Channa striata</name>
    <name type="common">Snakehead murrel</name>
    <name type="synonym">Ophicephalus striatus</name>
    <dbReference type="NCBI Taxonomy" id="64152"/>
    <lineage>
        <taxon>Eukaryota</taxon>
        <taxon>Metazoa</taxon>
        <taxon>Chordata</taxon>
        <taxon>Craniata</taxon>
        <taxon>Vertebrata</taxon>
        <taxon>Euteleostomi</taxon>
        <taxon>Actinopterygii</taxon>
        <taxon>Neopterygii</taxon>
        <taxon>Teleostei</taxon>
        <taxon>Neoteleostei</taxon>
        <taxon>Acanthomorphata</taxon>
        <taxon>Anabantaria</taxon>
        <taxon>Anabantiformes</taxon>
        <taxon>Channoidei</taxon>
        <taxon>Channidae</taxon>
        <taxon>Channa</taxon>
    </lineage>
</organism>
<protein>
    <recommendedName>
        <fullName evidence="15">Hyaluronan and proteoglycan link protein 1</fullName>
    </recommendedName>
</protein>
<feature type="signal peptide" evidence="10">
    <location>
        <begin position="1"/>
        <end position="19"/>
    </location>
</feature>
<dbReference type="PANTHER" id="PTHR22804:SF58">
    <property type="entry name" value="HYALURONAN AND PROTEOGLYCAN LINK PROTEIN 1 ISOFORM 1 PRECURSOR"/>
    <property type="match status" value="1"/>
</dbReference>
<keyword evidence="4" id="KW-0677">Repeat</keyword>
<proteinExistence type="inferred from homology"/>
<feature type="domain" description="Ig-like" evidence="11">
    <location>
        <begin position="25"/>
        <end position="134"/>
    </location>
</feature>
<dbReference type="PROSITE" id="PS50963">
    <property type="entry name" value="LINK_2"/>
    <property type="match status" value="2"/>
</dbReference>
<dbReference type="SMART" id="SM00406">
    <property type="entry name" value="IGv"/>
    <property type="match status" value="1"/>
</dbReference>
<dbReference type="Gene3D" id="2.60.40.10">
    <property type="entry name" value="Immunoglobulins"/>
    <property type="match status" value="1"/>
</dbReference>
<dbReference type="PRINTS" id="PR01265">
    <property type="entry name" value="LINKMODULE"/>
</dbReference>
<evidence type="ECO:0000259" key="11">
    <source>
        <dbReference type="PROSITE" id="PS50835"/>
    </source>
</evidence>
<dbReference type="GO" id="GO:0001501">
    <property type="term" value="P:skeletal system development"/>
    <property type="evidence" value="ECO:0007669"/>
    <property type="project" value="TreeGrafter"/>
</dbReference>
<evidence type="ECO:0000256" key="10">
    <source>
        <dbReference type="SAM" id="SignalP"/>
    </source>
</evidence>
<dbReference type="FunFam" id="3.10.100.10:FF:000002">
    <property type="entry name" value="Hyaluronan proteoglycan link protein 1"/>
    <property type="match status" value="1"/>
</dbReference>
<evidence type="ECO:0000259" key="12">
    <source>
        <dbReference type="PROSITE" id="PS50963"/>
    </source>
</evidence>
<dbReference type="SMART" id="SM00409">
    <property type="entry name" value="IG"/>
    <property type="match status" value="1"/>
</dbReference>
<dbReference type="CDD" id="cd03518">
    <property type="entry name" value="Link_domain_HAPLN_module_1"/>
    <property type="match status" value="1"/>
</dbReference>
<feature type="domain" description="Link" evidence="12">
    <location>
        <begin position="241"/>
        <end position="333"/>
    </location>
</feature>
<evidence type="ECO:0000256" key="9">
    <source>
        <dbReference type="PROSITE-ProRule" id="PRU00323"/>
    </source>
</evidence>
<dbReference type="InterPro" id="IPR013783">
    <property type="entry name" value="Ig-like_fold"/>
</dbReference>
<dbReference type="GO" id="GO:0072534">
    <property type="term" value="C:perineuronal net"/>
    <property type="evidence" value="ECO:0007669"/>
    <property type="project" value="TreeGrafter"/>
</dbReference>
<keyword evidence="3" id="KW-0272">Extracellular matrix</keyword>
<dbReference type="GO" id="GO:0010001">
    <property type="term" value="P:glial cell differentiation"/>
    <property type="evidence" value="ECO:0007669"/>
    <property type="project" value="TreeGrafter"/>
</dbReference>
<evidence type="ECO:0000256" key="8">
    <source>
        <dbReference type="ARBA" id="ARBA00038272"/>
    </source>
</evidence>
<comment type="subcellular location">
    <subcellularLocation>
        <location evidence="1">Secreted</location>
        <location evidence="1">Extracellular space</location>
        <location evidence="1">Extracellular matrix</location>
    </subcellularLocation>
</comment>
<accession>A0AA88MFQ3</accession>
<dbReference type="InterPro" id="IPR007110">
    <property type="entry name" value="Ig-like_dom"/>
</dbReference>
<evidence type="ECO:0000313" key="14">
    <source>
        <dbReference type="Proteomes" id="UP001187415"/>
    </source>
</evidence>
<comment type="caution">
    <text evidence="13">The sequence shown here is derived from an EMBL/GenBank/DDBJ whole genome shotgun (WGS) entry which is preliminary data.</text>
</comment>
<dbReference type="InterPro" id="IPR000538">
    <property type="entry name" value="Link_dom"/>
</dbReference>
<evidence type="ECO:0008006" key="15">
    <source>
        <dbReference type="Google" id="ProtNLM"/>
    </source>
</evidence>
<feature type="disulfide bond" evidence="9">
    <location>
        <begin position="286"/>
        <end position="307"/>
    </location>
</feature>
<evidence type="ECO:0000256" key="6">
    <source>
        <dbReference type="ARBA" id="ARBA00023290"/>
    </source>
</evidence>
<dbReference type="Proteomes" id="UP001187415">
    <property type="component" value="Unassembled WGS sequence"/>
</dbReference>
<dbReference type="GO" id="GO:0007417">
    <property type="term" value="P:central nervous system development"/>
    <property type="evidence" value="ECO:0007669"/>
    <property type="project" value="TreeGrafter"/>
</dbReference>
<dbReference type="GO" id="GO:0005540">
    <property type="term" value="F:hyaluronic acid binding"/>
    <property type="evidence" value="ECO:0007669"/>
    <property type="project" value="UniProtKB-KW"/>
</dbReference>
<evidence type="ECO:0000256" key="3">
    <source>
        <dbReference type="ARBA" id="ARBA00022530"/>
    </source>
</evidence>
<dbReference type="PROSITE" id="PS01241">
    <property type="entry name" value="LINK_1"/>
    <property type="match status" value="2"/>
</dbReference>
<dbReference type="SMART" id="SM00445">
    <property type="entry name" value="LINK"/>
    <property type="match status" value="2"/>
</dbReference>
<evidence type="ECO:0000313" key="13">
    <source>
        <dbReference type="EMBL" id="KAK2837385.1"/>
    </source>
</evidence>
<keyword evidence="5 9" id="KW-1015">Disulfide bond</keyword>
<dbReference type="PROSITE" id="PS50835">
    <property type="entry name" value="IG_LIKE"/>
    <property type="match status" value="1"/>
</dbReference>
<sequence length="340" mass="37879">MSLLHVTLILLTLAGNAYSQVTSFPSTLKVKVFADVGANVTLPCHFSSKDSQTFGSRIKWIKVADDEALNQDVLLSMGLHTKTYGRFENRVSLETEGGEDASILITEVTKDDSGTYRCDIANGMEDAVQEVVLEVQSFIGVVFPYSPHLGRYNLNFDEAVQACLDQDAQVASFDQLFAAWEDGLDWCNAGWLNDGTVQYPITKPRQPCGGSNNQPGLRSYGRRDKQMSRYDVFCYISELMGDVYWLEQPHRLTFDEAVQACIDDDAEIAKVGHMYAAWKLRGYDRCDAGWLADGSVRYPISRPRKNCSPTDAAVRFVAFPDKDQNSYGVYCFKAGQSGAR</sequence>
<keyword evidence="7" id="KW-0393">Immunoglobulin domain</keyword>
<dbReference type="GO" id="GO:0005615">
    <property type="term" value="C:extracellular space"/>
    <property type="evidence" value="ECO:0007669"/>
    <property type="project" value="TreeGrafter"/>
</dbReference>
<dbReference type="EMBL" id="JAUPFM010000011">
    <property type="protein sequence ID" value="KAK2837385.1"/>
    <property type="molecule type" value="Genomic_DNA"/>
</dbReference>
<reference evidence="13" key="1">
    <citation type="submission" date="2023-07" db="EMBL/GenBank/DDBJ databases">
        <title>Chromosome-level Genome Assembly of Striped Snakehead (Channa striata).</title>
        <authorList>
            <person name="Liu H."/>
        </authorList>
    </citation>
    <scope>NUCLEOTIDE SEQUENCE</scope>
    <source>
        <strain evidence="13">Gz</strain>
        <tissue evidence="13">Muscle</tissue>
    </source>
</reference>
<evidence type="ECO:0000256" key="2">
    <source>
        <dbReference type="ARBA" id="ARBA00022525"/>
    </source>
</evidence>
<evidence type="ECO:0000256" key="7">
    <source>
        <dbReference type="ARBA" id="ARBA00023319"/>
    </source>
</evidence>